<name>A0ABT2JEY2_9PSEU</name>
<feature type="transmembrane region" description="Helical" evidence="1">
    <location>
        <begin position="80"/>
        <end position="99"/>
    </location>
</feature>
<dbReference type="RefSeq" id="WP_260194117.1">
    <property type="nucleotide sequence ID" value="NZ_JAFFZE010000017.1"/>
</dbReference>
<feature type="transmembrane region" description="Helical" evidence="1">
    <location>
        <begin position="270"/>
        <end position="292"/>
    </location>
</feature>
<accession>A0ABT2JEY2</accession>
<proteinExistence type="predicted"/>
<feature type="transmembrane region" description="Helical" evidence="1">
    <location>
        <begin position="227"/>
        <end position="250"/>
    </location>
</feature>
<feature type="transmembrane region" description="Helical" evidence="1">
    <location>
        <begin position="111"/>
        <end position="130"/>
    </location>
</feature>
<comment type="caution">
    <text evidence="2">The sequence shown here is derived from an EMBL/GenBank/DDBJ whole genome shotgun (WGS) entry which is preliminary data.</text>
</comment>
<dbReference type="Proteomes" id="UP001156441">
    <property type="component" value="Unassembled WGS sequence"/>
</dbReference>
<keyword evidence="3" id="KW-1185">Reference proteome</keyword>
<protein>
    <recommendedName>
        <fullName evidence="4">ABC transporter permease</fullName>
    </recommendedName>
</protein>
<evidence type="ECO:0000313" key="2">
    <source>
        <dbReference type="EMBL" id="MCT2586321.1"/>
    </source>
</evidence>
<feature type="transmembrane region" description="Helical" evidence="1">
    <location>
        <begin position="150"/>
        <end position="172"/>
    </location>
</feature>
<reference evidence="2 3" key="1">
    <citation type="submission" date="2021-02" db="EMBL/GenBank/DDBJ databases">
        <title>Actinophytocola xerophila sp. nov., isolated from soil of cotton cropping field.</title>
        <authorList>
            <person name="Huang R."/>
            <person name="Chen X."/>
            <person name="Ge X."/>
            <person name="Liu W."/>
        </authorList>
    </citation>
    <scope>NUCLEOTIDE SEQUENCE [LARGE SCALE GENOMIC DNA]</scope>
    <source>
        <strain evidence="2 3">S1-96</strain>
    </source>
</reference>
<dbReference type="EMBL" id="JAFFZE010000017">
    <property type="protein sequence ID" value="MCT2586321.1"/>
    <property type="molecule type" value="Genomic_DNA"/>
</dbReference>
<keyword evidence="1" id="KW-0472">Membrane</keyword>
<keyword evidence="1" id="KW-0812">Transmembrane</keyword>
<evidence type="ECO:0000256" key="1">
    <source>
        <dbReference type="SAM" id="Phobius"/>
    </source>
</evidence>
<feature type="transmembrane region" description="Helical" evidence="1">
    <location>
        <begin position="179"/>
        <end position="196"/>
    </location>
</feature>
<feature type="transmembrane region" description="Helical" evidence="1">
    <location>
        <begin position="202"/>
        <end position="220"/>
    </location>
</feature>
<organism evidence="2 3">
    <name type="scientific">Actinophytocola gossypii</name>
    <dbReference type="NCBI Taxonomy" id="2812003"/>
    <lineage>
        <taxon>Bacteria</taxon>
        <taxon>Bacillati</taxon>
        <taxon>Actinomycetota</taxon>
        <taxon>Actinomycetes</taxon>
        <taxon>Pseudonocardiales</taxon>
        <taxon>Pseudonocardiaceae</taxon>
    </lineage>
</organism>
<evidence type="ECO:0008006" key="4">
    <source>
        <dbReference type="Google" id="ProtNLM"/>
    </source>
</evidence>
<feature type="transmembrane region" description="Helical" evidence="1">
    <location>
        <begin position="25"/>
        <end position="44"/>
    </location>
</feature>
<gene>
    <name evidence="2" type="ORF">JT362_24685</name>
</gene>
<sequence length="298" mass="32660">MTEPGALLDDLRTLRQRVRADRRGYAFPLLLFGGLILVAPVLYVQKPLPEPESDGWTAYADPGPFPQFVPSAEFEHAWLIGWYWMLVIVGGLAATGWWYRRRALRLGVETNVAVSFAAAGAALLGLLFGPDTLQRVVSGDDYWPSLYSTPAINLPILFGSAALSAVLFAWAFRPQRSDPARAVGVFFATLLAMLSFSSLCVYLRFGFIGLMVIAVALIVLAWWERSVLLGVVATLFTAASVPANHSLWYWNFPSVFGDLGWAAGLDEQLRVFQTLLVPGLVLVVGGAVAALTRRSDRR</sequence>
<evidence type="ECO:0000313" key="3">
    <source>
        <dbReference type="Proteomes" id="UP001156441"/>
    </source>
</evidence>
<keyword evidence="1" id="KW-1133">Transmembrane helix</keyword>